<evidence type="ECO:0000256" key="2">
    <source>
        <dbReference type="SAM" id="Phobius"/>
    </source>
</evidence>
<feature type="transmembrane region" description="Helical" evidence="2">
    <location>
        <begin position="12"/>
        <end position="32"/>
    </location>
</feature>
<comment type="caution">
    <text evidence="3">The sequence shown here is derived from an EMBL/GenBank/DDBJ whole genome shotgun (WGS) entry which is preliminary data.</text>
</comment>
<dbReference type="Proteomes" id="UP001240639">
    <property type="component" value="Unassembled WGS sequence"/>
</dbReference>
<feature type="region of interest" description="Disordered" evidence="1">
    <location>
        <begin position="59"/>
        <end position="85"/>
    </location>
</feature>
<evidence type="ECO:0000256" key="1">
    <source>
        <dbReference type="SAM" id="MobiDB-lite"/>
    </source>
</evidence>
<evidence type="ECO:0008006" key="5">
    <source>
        <dbReference type="Google" id="ProtNLM"/>
    </source>
</evidence>
<gene>
    <name evidence="3" type="ORF">Q9K02_04865</name>
</gene>
<accession>A0ABT9HMT6</accession>
<organism evidence="3 4">
    <name type="scientific">Qipengyuania profundimaris</name>
    <dbReference type="NCBI Taxonomy" id="3067652"/>
    <lineage>
        <taxon>Bacteria</taxon>
        <taxon>Pseudomonadati</taxon>
        <taxon>Pseudomonadota</taxon>
        <taxon>Alphaproteobacteria</taxon>
        <taxon>Sphingomonadales</taxon>
        <taxon>Erythrobacteraceae</taxon>
        <taxon>Qipengyuania</taxon>
    </lineage>
</organism>
<keyword evidence="2" id="KW-1133">Transmembrane helix</keyword>
<keyword evidence="4" id="KW-1185">Reference proteome</keyword>
<name>A0ABT9HMT6_9SPHN</name>
<reference evidence="3 4" key="1">
    <citation type="submission" date="2023-08" db="EMBL/GenBank/DDBJ databases">
        <title>genomic of G39.</title>
        <authorList>
            <person name="Wang Y."/>
        </authorList>
    </citation>
    <scope>NUCLEOTIDE SEQUENCE [LARGE SCALE GENOMIC DNA]</scope>
    <source>
        <strain evidence="3 4">G39</strain>
    </source>
</reference>
<evidence type="ECO:0000313" key="3">
    <source>
        <dbReference type="EMBL" id="MDP4574467.1"/>
    </source>
</evidence>
<proteinExistence type="predicted"/>
<dbReference type="EMBL" id="JAVAIM010000001">
    <property type="protein sequence ID" value="MDP4574467.1"/>
    <property type="molecule type" value="Genomic_DNA"/>
</dbReference>
<keyword evidence="2" id="KW-0472">Membrane</keyword>
<sequence length="368" mass="38720">MSDGAVEARRGQPVLFLGMLLIGWLLIRAISWQTPWPVMSQPTKSKALAFSYEAERTSAPASKARPLPLHDQTVPPDGGRVPNPALSSKQMPIFVRLTGRDHRADLGTGERMLGESLSRQTEVAELPLPGSTAKSIDRKLAAAPPSDADWLKAWRIDAWLMLRGGGTPALAGGARPASYGASQTGAVFAYRLAQSSRHEPAIYSRASKALVTEGETEAALGMRAKPVGGLPVTMHAELRATEFAGQVQLRPAAFVSAGIDDERMPLGLEASGYAQAGYVAGDFATAFADGRVDLTRDIKDNDFMSLSGGAGAWGGAQRGAKRVDIGPTLKLDFGLGDGQARLAADIRFRVAGNAEPSSGAALTLSAGF</sequence>
<dbReference type="RefSeq" id="WP_305931876.1">
    <property type="nucleotide sequence ID" value="NZ_JAVAIM010000001.1"/>
</dbReference>
<evidence type="ECO:0000313" key="4">
    <source>
        <dbReference type="Proteomes" id="UP001240639"/>
    </source>
</evidence>
<protein>
    <recommendedName>
        <fullName evidence="5">Autotransporter domain-containing protein</fullName>
    </recommendedName>
</protein>
<keyword evidence="2" id="KW-0812">Transmembrane</keyword>